<name>A0A481Z7W4_9VIRU</name>
<evidence type="ECO:0000313" key="1">
    <source>
        <dbReference type="EMBL" id="QBK91988.1"/>
    </source>
</evidence>
<proteinExistence type="predicted"/>
<accession>A0A481Z7W4</accession>
<organism evidence="1">
    <name type="scientific">Pithovirus LCPAC304</name>
    <dbReference type="NCBI Taxonomy" id="2506594"/>
    <lineage>
        <taxon>Viruses</taxon>
        <taxon>Pithoviruses</taxon>
    </lineage>
</organism>
<protein>
    <submittedName>
        <fullName evidence="1">Uncharacterized protein</fullName>
    </submittedName>
</protein>
<sequence length="161" mass="19799">MEMVSRYEWKYRKYTNLEENIQSRIQDDFTEEEWEEMEEKEKENWKWCWAHDILDELHLEYEFRVELWAEKQLLARDVPDDFEYYNKYSMEVFRFPHNDRKKPFAVVGIVVGRLEHSKGYQSTDLNLSIETMEQMRQLWMETTRGKRMDDLAMFSIPNGCA</sequence>
<gene>
    <name evidence="1" type="ORF">LCPAC304_03310</name>
</gene>
<dbReference type="EMBL" id="MK500566">
    <property type="protein sequence ID" value="QBK91988.1"/>
    <property type="molecule type" value="Genomic_DNA"/>
</dbReference>
<reference evidence="1" key="1">
    <citation type="journal article" date="2019" name="MBio">
        <title>Virus Genomes from Deep Sea Sediments Expand the Ocean Megavirome and Support Independent Origins of Viral Gigantism.</title>
        <authorList>
            <person name="Backstrom D."/>
            <person name="Yutin N."/>
            <person name="Jorgensen S.L."/>
            <person name="Dharamshi J."/>
            <person name="Homa F."/>
            <person name="Zaremba-Niedwiedzka K."/>
            <person name="Spang A."/>
            <person name="Wolf Y.I."/>
            <person name="Koonin E.V."/>
            <person name="Ettema T.J."/>
        </authorList>
    </citation>
    <scope>NUCLEOTIDE SEQUENCE</scope>
</reference>